<dbReference type="InterPro" id="IPR051544">
    <property type="entry name" value="TPS_OM_transporter"/>
</dbReference>
<dbReference type="EMBL" id="MLJW01001037">
    <property type="protein sequence ID" value="OIQ80605.1"/>
    <property type="molecule type" value="Genomic_DNA"/>
</dbReference>
<dbReference type="GO" id="GO:0008320">
    <property type="term" value="F:protein transmembrane transporter activity"/>
    <property type="evidence" value="ECO:0007669"/>
    <property type="project" value="TreeGrafter"/>
</dbReference>
<dbReference type="Gene3D" id="2.40.160.50">
    <property type="entry name" value="membrane protein fhac: a member of the omp85/tpsb transporter family"/>
    <property type="match status" value="1"/>
</dbReference>
<accession>A0A1J5QXJ1</accession>
<feature type="domain" description="Haemolysin activator HlyB C-terminal" evidence="1">
    <location>
        <begin position="181"/>
        <end position="474"/>
    </location>
</feature>
<organism evidence="2">
    <name type="scientific">mine drainage metagenome</name>
    <dbReference type="NCBI Taxonomy" id="410659"/>
    <lineage>
        <taxon>unclassified sequences</taxon>
        <taxon>metagenomes</taxon>
        <taxon>ecological metagenomes</taxon>
    </lineage>
</organism>
<sequence>MGHHKAAICALLAACGWLGGTVPSVDAAQLTTSVGSVKLDLVGQTSKAAMKVLRAAMAKVHGDSGSAAYAQQVQDLLRAGGYPFARVAPRSGGSSRLLVAFGELDGLPRFQISPKLDAQRLQSMYLKALCPKRPAGAGCIVRSHNLERATALVSLQPEVKDLNLEVDPETSDPNGRIGLTVKVRGHKKPVRIATTVDDFGAPGLGRMNAGLTVSATNLIPGGSLSAQLSSSNKREVTGGASWTQGLGADGVAMTAQVSRTTYSEPIPAVGTIDGSATSASLGLSYPVAMNFDRVFKVNGDVGVADSRSSLTSLGTLQKRRIPYFDLTVSGGSGLRALGRGRNYDQGTLSLRVGVPRDGAQGASAQDSAGPQELGSFSRLSAQFVWHHGLGLSPWSAGVVLRGQLATRNLDPSQQMSVGGPNGVRGYRADEGGFDDGAIVSLSLARRLKFTRDVQLSPQAFVDYAVGNSHHQTWDGWNAGSPNLANRRQLGSFGVGLDASAGKLSASLAVARQLPGSDVSLAAPSSKTQVWANAQMLF</sequence>
<name>A0A1J5QXJ1_9ZZZZ</name>
<dbReference type="InterPro" id="IPR005565">
    <property type="entry name" value="Hemolysn_activator_HlyB_C"/>
</dbReference>
<dbReference type="Pfam" id="PF03865">
    <property type="entry name" value="ShlB"/>
    <property type="match status" value="1"/>
</dbReference>
<dbReference type="AlphaFoldDB" id="A0A1J5QXJ1"/>
<comment type="caution">
    <text evidence="2">The sequence shown here is derived from an EMBL/GenBank/DDBJ whole genome shotgun (WGS) entry which is preliminary data.</text>
</comment>
<proteinExistence type="predicted"/>
<dbReference type="GO" id="GO:0098046">
    <property type="term" value="C:type V protein secretion system complex"/>
    <property type="evidence" value="ECO:0007669"/>
    <property type="project" value="TreeGrafter"/>
</dbReference>
<dbReference type="PANTHER" id="PTHR34597">
    <property type="entry name" value="SLR1661 PROTEIN"/>
    <property type="match status" value="1"/>
</dbReference>
<gene>
    <name evidence="2" type="ORF">GALL_376340</name>
</gene>
<reference evidence="2" key="1">
    <citation type="submission" date="2016-10" db="EMBL/GenBank/DDBJ databases">
        <title>Sequence of Gallionella enrichment culture.</title>
        <authorList>
            <person name="Poehlein A."/>
            <person name="Muehling M."/>
            <person name="Daniel R."/>
        </authorList>
    </citation>
    <scope>NUCLEOTIDE SEQUENCE</scope>
</reference>
<protein>
    <recommendedName>
        <fullName evidence="1">Haemolysin activator HlyB C-terminal domain-containing protein</fullName>
    </recommendedName>
</protein>
<evidence type="ECO:0000313" key="2">
    <source>
        <dbReference type="EMBL" id="OIQ80605.1"/>
    </source>
</evidence>
<evidence type="ECO:0000259" key="1">
    <source>
        <dbReference type="Pfam" id="PF03865"/>
    </source>
</evidence>
<dbReference type="PANTHER" id="PTHR34597:SF3">
    <property type="entry name" value="OUTER MEMBRANE TRANSPORTER CDIB"/>
    <property type="match status" value="1"/>
</dbReference>
<dbReference type="GO" id="GO:0046819">
    <property type="term" value="P:protein secretion by the type V secretion system"/>
    <property type="evidence" value="ECO:0007669"/>
    <property type="project" value="TreeGrafter"/>
</dbReference>